<reference evidence="1 2" key="1">
    <citation type="journal article" date="2017" name="Genome Announc.">
        <title>Draft Genome Sequence of a Sporulating and Motile Strain of Lachnotalea glycerini Isolated from Water in Quebec City, Canada.</title>
        <authorList>
            <person name="Maheux A.F."/>
            <person name="Boudreau D.K."/>
            <person name="Berube E."/>
            <person name="Boissinot M."/>
            <person name="Raymond F."/>
            <person name="Brodeur S."/>
            <person name="Corbeil J."/>
            <person name="Isabel S."/>
            <person name="Omar R.F."/>
            <person name="Bergeron M.G."/>
        </authorList>
    </citation>
    <scope>NUCLEOTIDE SEQUENCE [LARGE SCALE GENOMIC DNA]</scope>
    <source>
        <strain evidence="1 2">CCRI-19302</strain>
    </source>
</reference>
<dbReference type="AlphaFoldDB" id="A0A371JC93"/>
<organism evidence="1 2">
    <name type="scientific">Lachnotalea glycerini</name>
    <dbReference type="NCBI Taxonomy" id="1763509"/>
    <lineage>
        <taxon>Bacteria</taxon>
        <taxon>Bacillati</taxon>
        <taxon>Bacillota</taxon>
        <taxon>Clostridia</taxon>
        <taxon>Lachnospirales</taxon>
        <taxon>Lachnospiraceae</taxon>
        <taxon>Lachnotalea</taxon>
    </lineage>
</organism>
<keyword evidence="2" id="KW-1185">Reference proteome</keyword>
<sequence>MPDYTTIEMIEAIELTPPVRTFLSRTFFPQEHTHIAEKVEFDVRKGKRIMAPFVSPRIGGKVITRQGFNTKEFSTPIIAPEREMSIDDITKRGIGENLYSTKTPEERENTLLARDYQDLDESIQRRIEWMARSILFTGKLDIVDEENGVDVQVDYGFDNIYVMSSSQYWSVGTVNPMPILKKIRRQIIKESGAAPNILIMGSVVIDDFLENSFIKEAINKLNLKNITIEPRVIDSALTFYGRIAELDLDIYSYDEYFIDDNKEENGIIPANACLMANSNGIGSIEYGLITQYEKDEKAHSYEAKKVPKVYVDHEVKKLRITSRPLPRPINVESWAVIYPNGEGEEE</sequence>
<dbReference type="Pfam" id="PF03864">
    <property type="entry name" value="Phage_cap_E"/>
    <property type="match status" value="1"/>
</dbReference>
<protein>
    <submittedName>
        <fullName evidence="1">Major capsid protein</fullName>
    </submittedName>
</protein>
<dbReference type="Proteomes" id="UP000216411">
    <property type="component" value="Unassembled WGS sequence"/>
</dbReference>
<comment type="caution">
    <text evidence="1">The sequence shown here is derived from an EMBL/GenBank/DDBJ whole genome shotgun (WGS) entry which is preliminary data.</text>
</comment>
<proteinExistence type="predicted"/>
<dbReference type="EMBL" id="NOKA02000041">
    <property type="protein sequence ID" value="RDY30297.1"/>
    <property type="molecule type" value="Genomic_DNA"/>
</dbReference>
<dbReference type="Gene3D" id="3.30.1930.10">
    <property type="entry name" value="capsid protein of prophage domain"/>
    <property type="match status" value="1"/>
</dbReference>
<dbReference type="OrthoDB" id="5449178at2"/>
<dbReference type="InterPro" id="IPR005564">
    <property type="entry name" value="Major_capsid_GpE"/>
</dbReference>
<evidence type="ECO:0000313" key="2">
    <source>
        <dbReference type="Proteomes" id="UP000216411"/>
    </source>
</evidence>
<dbReference type="RefSeq" id="WP_094376316.1">
    <property type="nucleotide sequence ID" value="NZ_NOKA02000041.1"/>
</dbReference>
<gene>
    <name evidence="1" type="ORF">CG710_015290</name>
</gene>
<evidence type="ECO:0000313" key="1">
    <source>
        <dbReference type="EMBL" id="RDY30297.1"/>
    </source>
</evidence>
<accession>A0A371JC93</accession>
<dbReference type="Gene3D" id="3.15.30.10">
    <property type="entry name" value="putative capsid protein of prophage domain like"/>
    <property type="match status" value="1"/>
</dbReference>
<name>A0A371JC93_9FIRM</name>